<name>X0V012_9ZZZZ</name>
<reference evidence="1" key="1">
    <citation type="journal article" date="2014" name="Front. Microbiol.">
        <title>High frequency of phylogenetically diverse reductive dehalogenase-homologous genes in deep subseafloor sedimentary metagenomes.</title>
        <authorList>
            <person name="Kawai M."/>
            <person name="Futagami T."/>
            <person name="Toyoda A."/>
            <person name="Takaki Y."/>
            <person name="Nishi S."/>
            <person name="Hori S."/>
            <person name="Arai W."/>
            <person name="Tsubouchi T."/>
            <person name="Morono Y."/>
            <person name="Uchiyama I."/>
            <person name="Ito T."/>
            <person name="Fujiyama A."/>
            <person name="Inagaki F."/>
            <person name="Takami H."/>
        </authorList>
    </citation>
    <scope>NUCLEOTIDE SEQUENCE</scope>
    <source>
        <strain evidence="1">Expedition CK06-06</strain>
    </source>
</reference>
<gene>
    <name evidence="1" type="ORF">S01H1_41130</name>
</gene>
<feature type="non-terminal residue" evidence="1">
    <location>
        <position position="1"/>
    </location>
</feature>
<proteinExistence type="predicted"/>
<comment type="caution">
    <text evidence="1">The sequence shown here is derived from an EMBL/GenBank/DDBJ whole genome shotgun (WGS) entry which is preliminary data.</text>
</comment>
<organism evidence="1">
    <name type="scientific">marine sediment metagenome</name>
    <dbReference type="NCBI Taxonomy" id="412755"/>
    <lineage>
        <taxon>unclassified sequences</taxon>
        <taxon>metagenomes</taxon>
        <taxon>ecological metagenomes</taxon>
    </lineage>
</organism>
<dbReference type="AlphaFoldDB" id="X0V012"/>
<accession>X0V012</accession>
<feature type="non-terminal residue" evidence="1">
    <location>
        <position position="267"/>
    </location>
</feature>
<evidence type="ECO:0000313" key="1">
    <source>
        <dbReference type="EMBL" id="GAG11430.1"/>
    </source>
</evidence>
<protein>
    <submittedName>
        <fullName evidence="1">Uncharacterized protein</fullName>
    </submittedName>
</protein>
<dbReference type="EMBL" id="BARS01026067">
    <property type="protein sequence ID" value="GAG11430.1"/>
    <property type="molecule type" value="Genomic_DNA"/>
</dbReference>
<sequence length="267" mass="30040">QLQEALDMNYNMKMDNLQLQTLPWGVVNSASALNNAPMKMKPGTWIPVDDVNNSIRPMSFPVNSAALGIEEDKLINWAERVSTTPPHASGSVGDNVGPLRSTSGLVGLLQQVNKEFQPMVEHNADTWKELEMGLLEDLEFRVDTGLKMRVLGPDLEEAVSPIEFKDAFRMTAILDMKIDVASLINSAEFKRNDAQVLFQLFTTPGLLQQFGIVTQKGMYKFASDVLREYGKEYEEYLDEPQFVKEILTVWQEIQICAQLEMPPMNPA</sequence>